<dbReference type="GO" id="GO:0006351">
    <property type="term" value="P:DNA-templated transcription"/>
    <property type="evidence" value="ECO:0007669"/>
    <property type="project" value="InterPro"/>
</dbReference>
<comment type="caution">
    <text evidence="10">The sequence shown here is derived from an EMBL/GenBank/DDBJ whole genome shotgun (WGS) entry which is preliminary data.</text>
</comment>
<evidence type="ECO:0000259" key="9">
    <source>
        <dbReference type="Pfam" id="PF22536"/>
    </source>
</evidence>
<proteinExistence type="inferred from homology"/>
<dbReference type="FunFam" id="1.10.10.10:FF:000199">
    <property type="entry name" value="DNA-directed RNA polymerase III subunit RPC3"/>
    <property type="match status" value="1"/>
</dbReference>
<gene>
    <name evidence="10" type="ORF">PPYR_07825</name>
</gene>
<evidence type="ECO:0000256" key="4">
    <source>
        <dbReference type="ARBA" id="ARBA00023163"/>
    </source>
</evidence>
<dbReference type="FunCoup" id="A0A5N4ARG8">
    <property type="interactions" value="1549"/>
</dbReference>
<feature type="domain" description="RNA polymerase III Rpc82 C -terminal" evidence="7">
    <location>
        <begin position="189"/>
        <end position="309"/>
    </location>
</feature>
<keyword evidence="3 6" id="KW-0240">DNA-directed RNA polymerase</keyword>
<reference evidence="10 11" key="1">
    <citation type="journal article" date="2018" name="Elife">
        <title>Firefly genomes illuminate parallel origins of bioluminescence in beetles.</title>
        <authorList>
            <person name="Fallon T.R."/>
            <person name="Lower S.E."/>
            <person name="Chang C.H."/>
            <person name="Bessho-Uehara M."/>
            <person name="Martin G.J."/>
            <person name="Bewick A.J."/>
            <person name="Behringer M."/>
            <person name="Debat H.J."/>
            <person name="Wong I."/>
            <person name="Day J.C."/>
            <person name="Suvorov A."/>
            <person name="Silva C.J."/>
            <person name="Stanger-Hall K.F."/>
            <person name="Hall D.W."/>
            <person name="Schmitz R.J."/>
            <person name="Nelson D.R."/>
            <person name="Lewis S.M."/>
            <person name="Shigenobu S."/>
            <person name="Bybee S.M."/>
            <person name="Larracuente A.M."/>
            <person name="Oba Y."/>
            <person name="Weng J.K."/>
        </authorList>
    </citation>
    <scope>NUCLEOTIDE SEQUENCE [LARGE SCALE GENOMIC DNA]</scope>
    <source>
        <strain evidence="10">1611_PpyrPB1</strain>
        <tissue evidence="10">Whole body</tissue>
    </source>
</reference>
<evidence type="ECO:0000313" key="11">
    <source>
        <dbReference type="Proteomes" id="UP000327044"/>
    </source>
</evidence>
<accession>A0A5N4ARG8</accession>
<dbReference type="GO" id="GO:0005666">
    <property type="term" value="C:RNA polymerase III complex"/>
    <property type="evidence" value="ECO:0007669"/>
    <property type="project" value="UniProtKB-UniRule"/>
</dbReference>
<protein>
    <recommendedName>
        <fullName evidence="6">DNA-directed RNA polymerase III subunit RPC3</fullName>
        <shortName evidence="6">RNA polymerase III subunit C3</shortName>
    </recommendedName>
</protein>
<evidence type="ECO:0000256" key="6">
    <source>
        <dbReference type="RuleBase" id="RU367076"/>
    </source>
</evidence>
<name>A0A5N4ARG8_PHOPY</name>
<evidence type="ECO:0000256" key="1">
    <source>
        <dbReference type="ARBA" id="ARBA00004123"/>
    </source>
</evidence>
<evidence type="ECO:0000259" key="7">
    <source>
        <dbReference type="Pfam" id="PF05645"/>
    </source>
</evidence>
<dbReference type="Pfam" id="PF08221">
    <property type="entry name" value="HTH_9"/>
    <property type="match status" value="1"/>
</dbReference>
<dbReference type="InterPro" id="IPR008806">
    <property type="entry name" value="RNA_pol_III_Rpc82_C"/>
</dbReference>
<dbReference type="GO" id="GO:0003697">
    <property type="term" value="F:single-stranded DNA binding"/>
    <property type="evidence" value="ECO:0007669"/>
    <property type="project" value="UniProtKB-UniRule"/>
</dbReference>
<dbReference type="InterPro" id="IPR013197">
    <property type="entry name" value="RNA_pol_III_RPC82-rel_HTH"/>
</dbReference>
<dbReference type="OrthoDB" id="272392at2759"/>
<comment type="function">
    <text evidence="6">DNA-dependent RNA polymerase catalyzes the transcription of DNA into RNA using the four ribonucleoside triphosphates as substrates. Specific core component of RNA polymerase III which synthesizes small RNAs, such as 5S rRNA and tRNAs.</text>
</comment>
<dbReference type="InterPro" id="IPR039748">
    <property type="entry name" value="RPC3"/>
</dbReference>
<evidence type="ECO:0000256" key="5">
    <source>
        <dbReference type="ARBA" id="ARBA00023242"/>
    </source>
</evidence>
<dbReference type="Gene3D" id="1.10.10.10">
    <property type="entry name" value="Winged helix-like DNA-binding domain superfamily/Winged helix DNA-binding domain"/>
    <property type="match status" value="4"/>
</dbReference>
<dbReference type="AlphaFoldDB" id="A0A5N4ARG8"/>
<dbReference type="InterPro" id="IPR036388">
    <property type="entry name" value="WH-like_DNA-bd_sf"/>
</dbReference>
<feature type="domain" description="DNA-directed RNA polymerase III subunit RPC3 winged-helix" evidence="9">
    <location>
        <begin position="314"/>
        <end position="391"/>
    </location>
</feature>
<dbReference type="InParanoid" id="A0A5N4ARG8"/>
<organism evidence="10 11">
    <name type="scientific">Photinus pyralis</name>
    <name type="common">Common eastern firefly</name>
    <name type="synonym">Lampyris pyralis</name>
    <dbReference type="NCBI Taxonomy" id="7054"/>
    <lineage>
        <taxon>Eukaryota</taxon>
        <taxon>Metazoa</taxon>
        <taxon>Ecdysozoa</taxon>
        <taxon>Arthropoda</taxon>
        <taxon>Hexapoda</taxon>
        <taxon>Insecta</taxon>
        <taxon>Pterygota</taxon>
        <taxon>Neoptera</taxon>
        <taxon>Endopterygota</taxon>
        <taxon>Coleoptera</taxon>
        <taxon>Polyphaga</taxon>
        <taxon>Elateriformia</taxon>
        <taxon>Elateroidea</taxon>
        <taxon>Lampyridae</taxon>
        <taxon>Lampyrinae</taxon>
        <taxon>Photinus</taxon>
    </lineage>
</organism>
<evidence type="ECO:0000256" key="3">
    <source>
        <dbReference type="ARBA" id="ARBA00022478"/>
    </source>
</evidence>
<comment type="subunit">
    <text evidence="6">Component of the RNA polymerase III (Pol III) complex consisting of 17 subunits.</text>
</comment>
<dbReference type="Pfam" id="PF05645">
    <property type="entry name" value="RNA_pol_Rpc82"/>
    <property type="match status" value="1"/>
</dbReference>
<dbReference type="Pfam" id="PF22536">
    <property type="entry name" value="WHD_POLR3C"/>
    <property type="match status" value="1"/>
</dbReference>
<dbReference type="Proteomes" id="UP000327044">
    <property type="component" value="Unassembled WGS sequence"/>
</dbReference>
<evidence type="ECO:0000256" key="2">
    <source>
        <dbReference type="ARBA" id="ARBA00007206"/>
    </source>
</evidence>
<sequence length="495" mass="57419">MSLQHRNVINLILLERFGKVIADVGDIIFQNPSSLYNIVKSADIRISKVKEALSVLIKYNLVTFKLNVDSSAAIYMLNLKNVLLMLRFPKFINLIKTKFDETYEVLVEEILLKGCVTASELIIKVAKRLQEQKTVNILLQELKDNFNSLVTAKYVTRLSTQVTKAEELYLLPNLDLKQILTVLNGENETLSDAGIYWTINSDRFHQDLRDQLIVNSVSNKFDDNMGELIRLLLQQMYVRTDPWVSSSNPIPILEVKDIVKKRNTHPQLATFFEQYVNILEQDATGIIRKVGEASGGSFQVEIKHIFTQLTWEAVEEIVNEKFDSKASRIFRLVKLRHYIEPEQIQNLVMIPAKEVKRILYMLLEENFLVVNELKRSATSLGPSKSFTLFHIRLSQVVRTMLELCYKTLYNIMTRRCHEKYLNKRLIDKKHRVDTITHGMRVQGISGDSVLDIEEMITPPENEILERIGKMMKKLSLTELEIDETLFLLEMYLKYE</sequence>
<comment type="subcellular location">
    <subcellularLocation>
        <location evidence="1 6">Nucleus</location>
    </subcellularLocation>
</comment>
<feature type="domain" description="RNA polymerase III subunit RPC82-related helix-turn-helix" evidence="8">
    <location>
        <begin position="11"/>
        <end position="64"/>
    </location>
</feature>
<evidence type="ECO:0000313" key="10">
    <source>
        <dbReference type="EMBL" id="KAB0799945.1"/>
    </source>
</evidence>
<keyword evidence="11" id="KW-1185">Reference proteome</keyword>
<dbReference type="Gene3D" id="6.10.140.1450">
    <property type="match status" value="1"/>
</dbReference>
<comment type="similarity">
    <text evidence="2 6">Belongs to the eukaryotic RPC3/POLR3C RNA polymerase subunit family.</text>
</comment>
<keyword evidence="4 6" id="KW-0804">Transcription</keyword>
<dbReference type="PANTHER" id="PTHR12949">
    <property type="entry name" value="RNA POLYMERASE III DNA DIRECTED -RELATED"/>
    <property type="match status" value="1"/>
</dbReference>
<keyword evidence="5 6" id="KW-0539">Nucleus</keyword>
<evidence type="ECO:0000259" key="8">
    <source>
        <dbReference type="Pfam" id="PF08221"/>
    </source>
</evidence>
<dbReference type="EMBL" id="VVIM01000005">
    <property type="protein sequence ID" value="KAB0799945.1"/>
    <property type="molecule type" value="Genomic_DNA"/>
</dbReference>
<dbReference type="InterPro" id="IPR055207">
    <property type="entry name" value="POLR3C_WHD"/>
</dbReference>
<dbReference type="Pfam" id="PF20912">
    <property type="entry name" value="RPC3_helical"/>
    <property type="match status" value="1"/>
</dbReference>
<dbReference type="PANTHER" id="PTHR12949:SF0">
    <property type="entry name" value="DNA-DIRECTED RNA POLYMERASE III SUBUNIT RPC3"/>
    <property type="match status" value="1"/>
</dbReference>